<dbReference type="InterPro" id="IPR036047">
    <property type="entry name" value="F-box-like_dom_sf"/>
</dbReference>
<dbReference type="Pfam" id="PF07734">
    <property type="entry name" value="FBA_1"/>
    <property type="match status" value="2"/>
</dbReference>
<evidence type="ECO:0000256" key="1">
    <source>
        <dbReference type="SAM" id="MobiDB-lite"/>
    </source>
</evidence>
<keyword evidence="4" id="KW-1185">Reference proteome</keyword>
<dbReference type="InterPro" id="IPR017451">
    <property type="entry name" value="F-box-assoc_interact_dom"/>
</dbReference>
<reference evidence="4" key="1">
    <citation type="journal article" date="2013" name="Nat. Genet.">
        <title>The Capsella rubella genome and the genomic consequences of rapid mating system evolution.</title>
        <authorList>
            <person name="Slotte T."/>
            <person name="Hazzouri K.M."/>
            <person name="Agren J.A."/>
            <person name="Koenig D."/>
            <person name="Maumus F."/>
            <person name="Guo Y.L."/>
            <person name="Steige K."/>
            <person name="Platts A.E."/>
            <person name="Escobar J.S."/>
            <person name="Newman L.K."/>
            <person name="Wang W."/>
            <person name="Mandakova T."/>
            <person name="Vello E."/>
            <person name="Smith L.M."/>
            <person name="Henz S.R."/>
            <person name="Steffen J."/>
            <person name="Takuno S."/>
            <person name="Brandvain Y."/>
            <person name="Coop G."/>
            <person name="Andolfatto P."/>
            <person name="Hu T.T."/>
            <person name="Blanchette M."/>
            <person name="Clark R.M."/>
            <person name="Quesneville H."/>
            <person name="Nordborg M."/>
            <person name="Gaut B.S."/>
            <person name="Lysak M.A."/>
            <person name="Jenkins J."/>
            <person name="Grimwood J."/>
            <person name="Chapman J."/>
            <person name="Prochnik S."/>
            <person name="Shu S."/>
            <person name="Rokhsar D."/>
            <person name="Schmutz J."/>
            <person name="Weigel D."/>
            <person name="Wright S.I."/>
        </authorList>
    </citation>
    <scope>NUCLEOTIDE SEQUENCE [LARGE SCALE GENOMIC DNA]</scope>
    <source>
        <strain evidence="4">cv. Monte Gargano</strain>
    </source>
</reference>
<dbReference type="Pfam" id="PF00646">
    <property type="entry name" value="F-box"/>
    <property type="match status" value="1"/>
</dbReference>
<dbReference type="Gene3D" id="1.20.1280.50">
    <property type="match status" value="1"/>
</dbReference>
<proteinExistence type="predicted"/>
<protein>
    <recommendedName>
        <fullName evidence="2">F-box domain-containing protein</fullName>
    </recommendedName>
</protein>
<dbReference type="NCBIfam" id="TIGR01640">
    <property type="entry name" value="F_box_assoc_1"/>
    <property type="match status" value="1"/>
</dbReference>
<accession>R0G5J7</accession>
<dbReference type="InterPro" id="IPR001810">
    <property type="entry name" value="F-box_dom"/>
</dbReference>
<evidence type="ECO:0000259" key="2">
    <source>
        <dbReference type="PROSITE" id="PS50181"/>
    </source>
</evidence>
<sequence length="373" mass="42817">MMTARRSGRRLKSKTLSINNSRSSTKSMPELPKDLVEEILCRVPATSLNRLRTTCKAWNRLLEDDRRFARKHLDEAAKEFLPLMLTKDYEVHSFSVNPRVRDPSIEWKGELKLLNRRSKFIDCVFHCDGLLLCTSEENESRIVVWNPFTRQTRLIDVGLKMRGFIFNLGYSQDNEASSAPAPGWDLEILSPSVSLKGNIYRFATDEKGIKSLLKFDFSTEKSEPVPLPYQCDRYGATILSAVRDEKLSVLLQKQGKGSKTEIWVTNEIHDTKAVFWTKVLALDLESNLQINDLGSFLLDEDTKVVQICQRWFDEDEDDDPYNIDMLYVFGEDTEAILTVDEVPDITECWPAVTHYVPSFVHIKRLGGKRKRGG</sequence>
<dbReference type="CDD" id="cd22157">
    <property type="entry name" value="F-box_AtFBW1-like"/>
    <property type="match status" value="1"/>
</dbReference>
<feature type="region of interest" description="Disordered" evidence="1">
    <location>
        <begin position="1"/>
        <end position="29"/>
    </location>
</feature>
<dbReference type="SMART" id="SM00256">
    <property type="entry name" value="FBOX"/>
    <property type="match status" value="1"/>
</dbReference>
<dbReference type="KEGG" id="crb:17892349"/>
<dbReference type="InterPro" id="IPR050796">
    <property type="entry name" value="SCF_F-box_component"/>
</dbReference>
<dbReference type="Proteomes" id="UP000029121">
    <property type="component" value="Unassembled WGS sequence"/>
</dbReference>
<dbReference type="PANTHER" id="PTHR31672">
    <property type="entry name" value="BNACNNG10540D PROTEIN"/>
    <property type="match status" value="1"/>
</dbReference>
<dbReference type="InterPro" id="IPR006527">
    <property type="entry name" value="F-box-assoc_dom_typ1"/>
</dbReference>
<name>R0G5J7_9BRAS</name>
<evidence type="ECO:0000313" key="4">
    <source>
        <dbReference type="Proteomes" id="UP000029121"/>
    </source>
</evidence>
<dbReference type="PANTHER" id="PTHR31672:SF13">
    <property type="entry name" value="F-BOX PROTEIN CPR30-LIKE"/>
    <property type="match status" value="1"/>
</dbReference>
<dbReference type="EMBL" id="KB870807">
    <property type="protein sequence ID" value="EOA30827.1"/>
    <property type="molecule type" value="Genomic_DNA"/>
</dbReference>
<feature type="compositionally biased region" description="Polar residues" evidence="1">
    <location>
        <begin position="14"/>
        <end position="27"/>
    </location>
</feature>
<evidence type="ECO:0000313" key="3">
    <source>
        <dbReference type="EMBL" id="EOA30827.1"/>
    </source>
</evidence>
<feature type="domain" description="F-box" evidence="2">
    <location>
        <begin position="25"/>
        <end position="71"/>
    </location>
</feature>
<dbReference type="AlphaFoldDB" id="R0G5J7"/>
<dbReference type="OrthoDB" id="1038149at2759"/>
<feature type="compositionally biased region" description="Basic residues" evidence="1">
    <location>
        <begin position="1"/>
        <end position="13"/>
    </location>
</feature>
<dbReference type="SUPFAM" id="SSF81383">
    <property type="entry name" value="F-box domain"/>
    <property type="match status" value="1"/>
</dbReference>
<gene>
    <name evidence="3" type="ORF">CARUB_v10013973mg</name>
</gene>
<organism evidence="3 4">
    <name type="scientific">Capsella rubella</name>
    <dbReference type="NCBI Taxonomy" id="81985"/>
    <lineage>
        <taxon>Eukaryota</taxon>
        <taxon>Viridiplantae</taxon>
        <taxon>Streptophyta</taxon>
        <taxon>Embryophyta</taxon>
        <taxon>Tracheophyta</taxon>
        <taxon>Spermatophyta</taxon>
        <taxon>Magnoliopsida</taxon>
        <taxon>eudicotyledons</taxon>
        <taxon>Gunneridae</taxon>
        <taxon>Pentapetalae</taxon>
        <taxon>rosids</taxon>
        <taxon>malvids</taxon>
        <taxon>Brassicales</taxon>
        <taxon>Brassicaceae</taxon>
        <taxon>Camelineae</taxon>
        <taxon>Capsella</taxon>
    </lineage>
</organism>
<dbReference type="PROSITE" id="PS50181">
    <property type="entry name" value="FBOX"/>
    <property type="match status" value="1"/>
</dbReference>